<keyword evidence="4" id="KW-0732">Signal</keyword>
<proteinExistence type="predicted"/>
<dbReference type="InterPro" id="IPR002035">
    <property type="entry name" value="VWF_A"/>
</dbReference>
<keyword evidence="10" id="KW-1185">Reference proteome</keyword>
<dbReference type="PROSITE" id="PS50234">
    <property type="entry name" value="VWFA"/>
    <property type="match status" value="2"/>
</dbReference>
<evidence type="ECO:0000313" key="10">
    <source>
        <dbReference type="Proteomes" id="UP000265020"/>
    </source>
</evidence>
<evidence type="ECO:0000313" key="9">
    <source>
        <dbReference type="Ensembl" id="ENSCVAP00000024159.1"/>
    </source>
</evidence>
<dbReference type="GO" id="GO:0005615">
    <property type="term" value="C:extracellular space"/>
    <property type="evidence" value="ECO:0007669"/>
    <property type="project" value="TreeGrafter"/>
</dbReference>
<dbReference type="GeneTree" id="ENSGT00940000156462"/>
<evidence type="ECO:0000256" key="2">
    <source>
        <dbReference type="ARBA" id="ARBA00022525"/>
    </source>
</evidence>
<dbReference type="OMA" id="AKMEFSL"/>
<dbReference type="GO" id="GO:0007155">
    <property type="term" value="P:cell adhesion"/>
    <property type="evidence" value="ECO:0007669"/>
    <property type="project" value="UniProtKB-KW"/>
</dbReference>
<dbReference type="PANTHER" id="PTHR24020">
    <property type="entry name" value="COLLAGEN ALPHA"/>
    <property type="match status" value="1"/>
</dbReference>
<dbReference type="InterPro" id="IPR050525">
    <property type="entry name" value="ECM_Assembly_Org"/>
</dbReference>
<evidence type="ECO:0000256" key="6">
    <source>
        <dbReference type="ARBA" id="ARBA00022889"/>
    </source>
</evidence>
<keyword evidence="6" id="KW-0130">Cell adhesion</keyword>
<evidence type="ECO:0000256" key="7">
    <source>
        <dbReference type="ARBA" id="ARBA00023119"/>
    </source>
</evidence>
<evidence type="ECO:0000259" key="8">
    <source>
        <dbReference type="PROSITE" id="PS50234"/>
    </source>
</evidence>
<dbReference type="STRING" id="28743.ENSCVAP00000024159"/>
<evidence type="ECO:0000256" key="1">
    <source>
        <dbReference type="ARBA" id="ARBA00004498"/>
    </source>
</evidence>
<accession>A0A3Q2DYV9</accession>
<evidence type="ECO:0000256" key="5">
    <source>
        <dbReference type="ARBA" id="ARBA00022737"/>
    </source>
</evidence>
<comment type="subcellular location">
    <subcellularLocation>
        <location evidence="1">Secreted</location>
        <location evidence="1">Extracellular space</location>
        <location evidence="1">Extracellular matrix</location>
    </subcellularLocation>
</comment>
<feature type="domain" description="VWFA" evidence="8">
    <location>
        <begin position="168"/>
        <end position="341"/>
    </location>
</feature>
<feature type="domain" description="VWFA" evidence="8">
    <location>
        <begin position="1"/>
        <end position="135"/>
    </location>
</feature>
<dbReference type="Gene3D" id="3.40.50.410">
    <property type="entry name" value="von Willebrand factor, type A domain"/>
    <property type="match status" value="2"/>
</dbReference>
<dbReference type="Pfam" id="PF00092">
    <property type="entry name" value="VWA"/>
    <property type="match status" value="2"/>
</dbReference>
<dbReference type="SMART" id="SM00327">
    <property type="entry name" value="VWA"/>
    <property type="match status" value="2"/>
</dbReference>
<dbReference type="Proteomes" id="UP000265020">
    <property type="component" value="Unassembled WGS sequence"/>
</dbReference>
<organism evidence="9 10">
    <name type="scientific">Cyprinodon variegatus</name>
    <name type="common">Sheepshead minnow</name>
    <dbReference type="NCBI Taxonomy" id="28743"/>
    <lineage>
        <taxon>Eukaryota</taxon>
        <taxon>Metazoa</taxon>
        <taxon>Chordata</taxon>
        <taxon>Craniata</taxon>
        <taxon>Vertebrata</taxon>
        <taxon>Euteleostomi</taxon>
        <taxon>Actinopterygii</taxon>
        <taxon>Neopterygii</taxon>
        <taxon>Teleostei</taxon>
        <taxon>Neoteleostei</taxon>
        <taxon>Acanthomorphata</taxon>
        <taxon>Ovalentaria</taxon>
        <taxon>Atherinomorphae</taxon>
        <taxon>Cyprinodontiformes</taxon>
        <taxon>Cyprinodontidae</taxon>
        <taxon>Cyprinodon</taxon>
    </lineage>
</organism>
<dbReference type="GO" id="GO:0005581">
    <property type="term" value="C:collagen trimer"/>
    <property type="evidence" value="ECO:0007669"/>
    <property type="project" value="UniProtKB-KW"/>
</dbReference>
<keyword evidence="5" id="KW-0677">Repeat</keyword>
<evidence type="ECO:0000256" key="3">
    <source>
        <dbReference type="ARBA" id="ARBA00022530"/>
    </source>
</evidence>
<reference evidence="9" key="1">
    <citation type="submission" date="2025-08" db="UniProtKB">
        <authorList>
            <consortium name="Ensembl"/>
        </authorList>
    </citation>
    <scope>IDENTIFICATION</scope>
</reference>
<dbReference type="FunFam" id="3.40.50.410:FF:000003">
    <property type="entry name" value="Collagen type VI alpha 3 chain"/>
    <property type="match status" value="2"/>
</dbReference>
<dbReference type="InterPro" id="IPR036465">
    <property type="entry name" value="vWFA_dom_sf"/>
</dbReference>
<keyword evidence="2" id="KW-0964">Secreted</keyword>
<sequence>VAVVQYSDTAQTNFNLNRYGTKHDVLQAINSLTHKGGQPINIGSALQYVRDHAFTPEAGSRIRQGAPQILILLSGGRSADDVRNSVRELKEMGVTIVAIGSSDADTLELQTISHEPRYALSVADYGELPAVKQNLGKNRTQFMFFPAEKTVLTTNWYSKKRLTSTKRDIVFLIDGSDDVRSQFISIRKFIANLVQNLDLDQQRDQIAVVQYSNNAKMEFSLDAYSTKGDVLQHVARLQPKGGRPQYIGAALQFVKDNVFVPKAGARINEGASQVLFVLAGGRSRDSPRGPARALKRGGVVIFAIGSRLSSSAEMQAISDHAFSIPDFVNLTGIQQHVLRHLTAIESPKTLNKQAQNK</sequence>
<name>A0A3Q2DYV9_CYPVA</name>
<keyword evidence="3" id="KW-0272">Extracellular matrix</keyword>
<evidence type="ECO:0000256" key="4">
    <source>
        <dbReference type="ARBA" id="ARBA00022729"/>
    </source>
</evidence>
<dbReference type="AlphaFoldDB" id="A0A3Q2DYV9"/>
<dbReference type="PANTHER" id="PTHR24020:SF13">
    <property type="entry name" value="COLLAGEN ALPHA-3(VI) CHAIN"/>
    <property type="match status" value="1"/>
</dbReference>
<keyword evidence="7" id="KW-0176">Collagen</keyword>
<dbReference type="PRINTS" id="PR00453">
    <property type="entry name" value="VWFADOMAIN"/>
</dbReference>
<dbReference type="SUPFAM" id="SSF53300">
    <property type="entry name" value="vWA-like"/>
    <property type="match status" value="2"/>
</dbReference>
<reference evidence="9" key="2">
    <citation type="submission" date="2025-09" db="UniProtKB">
        <authorList>
            <consortium name="Ensembl"/>
        </authorList>
    </citation>
    <scope>IDENTIFICATION</scope>
</reference>
<dbReference type="Ensembl" id="ENSCVAT00000004894.1">
    <property type="protein sequence ID" value="ENSCVAP00000024159.1"/>
    <property type="gene ID" value="ENSCVAG00000008058.1"/>
</dbReference>
<protein>
    <recommendedName>
        <fullName evidence="8">VWFA domain-containing protein</fullName>
    </recommendedName>
</protein>